<comment type="caution">
    <text evidence="2">The sequence shown here is derived from an EMBL/GenBank/DDBJ whole genome shotgun (WGS) entry which is preliminary data.</text>
</comment>
<protein>
    <submittedName>
        <fullName evidence="2">Enoyl-CoA hydratase/isomerase family protein</fullName>
    </submittedName>
</protein>
<dbReference type="GO" id="GO:0003824">
    <property type="term" value="F:catalytic activity"/>
    <property type="evidence" value="ECO:0007669"/>
    <property type="project" value="UniProtKB-ARBA"/>
</dbReference>
<feature type="compositionally biased region" description="Polar residues" evidence="1">
    <location>
        <begin position="298"/>
        <end position="309"/>
    </location>
</feature>
<dbReference type="Gene3D" id="3.90.226.10">
    <property type="entry name" value="2-enoyl-CoA Hydratase, Chain A, domain 1"/>
    <property type="match status" value="1"/>
</dbReference>
<sequence>MSTPYIPTQFHNDSLFHGYKQFSNNFEPEDGVFRFAMQGQPIPSFSLALLEEIRNIQCRIEASGGMIAWQGELHRLNFIVLESNVAGVFNLGGDIALFRRLIEARDRFALSRYARLCIDAIHHSIVDYNLPCQTISLVAGKALGGGMESALSSNVVIAEKSAEFGLPEVLFNLFPGMGAWNLISRRVGSRLAEEIITSGRSYSGEELHRLGLVDVLADDGQGEQALRDYLRGAKRKQKTLNALARVREAMSPISHDDLARIIDIWVDSAMGLDARDLKMMERLVNAQSRAFSRPDVQAQASAGEQTRSASLPLAEVTE</sequence>
<dbReference type="InterPro" id="IPR029045">
    <property type="entry name" value="ClpP/crotonase-like_dom_sf"/>
</dbReference>
<evidence type="ECO:0000313" key="3">
    <source>
        <dbReference type="Proteomes" id="UP000886602"/>
    </source>
</evidence>
<dbReference type="EMBL" id="JADJNC010000060">
    <property type="protein sequence ID" value="MBK7424961.1"/>
    <property type="molecule type" value="Genomic_DNA"/>
</dbReference>
<gene>
    <name evidence="2" type="ORF">IPJ48_18815</name>
</gene>
<dbReference type="CDD" id="cd06558">
    <property type="entry name" value="crotonase-like"/>
    <property type="match status" value="1"/>
</dbReference>
<reference evidence="2" key="1">
    <citation type="submission" date="2020-10" db="EMBL/GenBank/DDBJ databases">
        <title>Connecting structure to function with the recovery of over 1000 high-quality activated sludge metagenome-assembled genomes encoding full-length rRNA genes using long-read sequencing.</title>
        <authorList>
            <person name="Singleton C.M."/>
            <person name="Petriglieri F."/>
            <person name="Kristensen J.M."/>
            <person name="Kirkegaard R.H."/>
            <person name="Michaelsen T.Y."/>
            <person name="Andersen M.H."/>
            <person name="Karst S.M."/>
            <person name="Dueholm M.S."/>
            <person name="Nielsen P.H."/>
            <person name="Albertsen M."/>
        </authorList>
    </citation>
    <scope>NUCLEOTIDE SEQUENCE</scope>
    <source>
        <strain evidence="2">EsbW_18-Q3-R4-48_MAXAC.044</strain>
    </source>
</reference>
<dbReference type="InterPro" id="IPR001753">
    <property type="entry name" value="Enoyl-CoA_hydra/iso"/>
</dbReference>
<dbReference type="SUPFAM" id="SSF52096">
    <property type="entry name" value="ClpP/crotonase"/>
    <property type="match status" value="1"/>
</dbReference>
<name>A0A9D7FND2_9RHOO</name>
<dbReference type="Gene3D" id="6.20.390.30">
    <property type="match status" value="1"/>
</dbReference>
<dbReference type="NCBIfam" id="NF006452">
    <property type="entry name" value="PRK08788.1"/>
    <property type="match status" value="1"/>
</dbReference>
<evidence type="ECO:0000256" key="1">
    <source>
        <dbReference type="SAM" id="MobiDB-lite"/>
    </source>
</evidence>
<feature type="region of interest" description="Disordered" evidence="1">
    <location>
        <begin position="294"/>
        <end position="318"/>
    </location>
</feature>
<dbReference type="PANTHER" id="PTHR11941">
    <property type="entry name" value="ENOYL-COA HYDRATASE-RELATED"/>
    <property type="match status" value="1"/>
</dbReference>
<proteinExistence type="predicted"/>
<accession>A0A9D7FND2</accession>
<dbReference type="AlphaFoldDB" id="A0A9D7FND2"/>
<dbReference type="Pfam" id="PF00378">
    <property type="entry name" value="ECH_1"/>
    <property type="match status" value="1"/>
</dbReference>
<dbReference type="Proteomes" id="UP000886602">
    <property type="component" value="Unassembled WGS sequence"/>
</dbReference>
<dbReference type="GO" id="GO:0006635">
    <property type="term" value="P:fatty acid beta-oxidation"/>
    <property type="evidence" value="ECO:0007669"/>
    <property type="project" value="TreeGrafter"/>
</dbReference>
<organism evidence="2 3">
    <name type="scientific">Candidatus Propionivibrio dominans</name>
    <dbReference type="NCBI Taxonomy" id="2954373"/>
    <lineage>
        <taxon>Bacteria</taxon>
        <taxon>Pseudomonadati</taxon>
        <taxon>Pseudomonadota</taxon>
        <taxon>Betaproteobacteria</taxon>
        <taxon>Rhodocyclales</taxon>
        <taxon>Rhodocyclaceae</taxon>
        <taxon>Propionivibrio</taxon>
    </lineage>
</organism>
<evidence type="ECO:0000313" key="2">
    <source>
        <dbReference type="EMBL" id="MBK7424961.1"/>
    </source>
</evidence>
<dbReference type="PANTHER" id="PTHR11941:SF54">
    <property type="entry name" value="ENOYL-COA HYDRATASE, MITOCHONDRIAL"/>
    <property type="match status" value="1"/>
</dbReference>